<sequence length="299" mass="35241">MLDEKGNILYIGKSIALKKRIHSYFAKELNRNNKVKQMVKRIKDIEVYYTDTELDALLLECKWIRQYKPPYNTALMHPEKYSYFTATDEGCILEWVKNKPMKEAFILGPMTHKSLARGAYAYLKKRYPYAVCSRKIGSCMDYVTGRCKGYCADDHYPSLTAQVIEELKNTKIIEEQLTKQMERLADNWEFEKAKEVYEQLKGLKYMSKLYEMTTVIQEETYIGKLPIPDTFYYKYYLIKGGQIVATLKGVGAEEEEILKKLRRIGRLEHKVVLEVDKENIETIKIIYSFRKKKMKVFKV</sequence>
<dbReference type="Proteomes" id="UP000655830">
    <property type="component" value="Unassembled WGS sequence"/>
</dbReference>
<evidence type="ECO:0000313" key="3">
    <source>
        <dbReference type="Proteomes" id="UP000655830"/>
    </source>
</evidence>
<dbReference type="SUPFAM" id="SSF82771">
    <property type="entry name" value="GIY-YIG endonuclease"/>
    <property type="match status" value="1"/>
</dbReference>
<reference evidence="2" key="1">
    <citation type="submission" date="2020-08" db="EMBL/GenBank/DDBJ databases">
        <title>Genome public.</title>
        <authorList>
            <person name="Liu C."/>
            <person name="Sun Q."/>
        </authorList>
    </citation>
    <scope>NUCLEOTIDE SEQUENCE</scope>
    <source>
        <strain evidence="2">NSJ-12</strain>
    </source>
</reference>
<accession>A0A926EHJ5</accession>
<dbReference type="GO" id="GO:0009380">
    <property type="term" value="C:excinuclease repair complex"/>
    <property type="evidence" value="ECO:0007669"/>
    <property type="project" value="TreeGrafter"/>
</dbReference>
<proteinExistence type="predicted"/>
<feature type="domain" description="GIY-YIG" evidence="1">
    <location>
        <begin position="1"/>
        <end position="73"/>
    </location>
</feature>
<dbReference type="InterPro" id="IPR047296">
    <property type="entry name" value="GIY-YIG_UvrC_Cho"/>
</dbReference>
<dbReference type="CDD" id="cd10434">
    <property type="entry name" value="GIY-YIG_UvrC_Cho"/>
    <property type="match status" value="1"/>
</dbReference>
<dbReference type="InterPro" id="IPR035901">
    <property type="entry name" value="GIY-YIG_endonuc_sf"/>
</dbReference>
<protein>
    <submittedName>
        <fullName evidence="2">GIY-YIG nuclease family protein</fullName>
    </submittedName>
</protein>
<name>A0A926EHJ5_9FIRM</name>
<gene>
    <name evidence="2" type="ORF">H8718_12725</name>
</gene>
<dbReference type="EMBL" id="JACRSY010000020">
    <property type="protein sequence ID" value="MBC8580393.1"/>
    <property type="molecule type" value="Genomic_DNA"/>
</dbReference>
<dbReference type="InterPro" id="IPR050066">
    <property type="entry name" value="UvrABC_protein_C"/>
</dbReference>
<dbReference type="AlphaFoldDB" id="A0A926EHJ5"/>
<dbReference type="GO" id="GO:0006289">
    <property type="term" value="P:nucleotide-excision repair"/>
    <property type="evidence" value="ECO:0007669"/>
    <property type="project" value="InterPro"/>
</dbReference>
<organism evidence="2 3">
    <name type="scientific">Zhenhengia yiwuensis</name>
    <dbReference type="NCBI Taxonomy" id="2763666"/>
    <lineage>
        <taxon>Bacteria</taxon>
        <taxon>Bacillati</taxon>
        <taxon>Bacillota</taxon>
        <taxon>Clostridia</taxon>
        <taxon>Lachnospirales</taxon>
        <taxon>Lachnospiraceae</taxon>
        <taxon>Zhenhengia</taxon>
    </lineage>
</organism>
<dbReference type="Gene3D" id="3.40.1440.10">
    <property type="entry name" value="GIY-YIG endonuclease"/>
    <property type="match status" value="1"/>
</dbReference>
<comment type="caution">
    <text evidence="2">The sequence shown here is derived from an EMBL/GenBank/DDBJ whole genome shotgun (WGS) entry which is preliminary data.</text>
</comment>
<dbReference type="PROSITE" id="PS50164">
    <property type="entry name" value="GIY_YIG"/>
    <property type="match status" value="1"/>
</dbReference>
<dbReference type="PANTHER" id="PTHR30562:SF1">
    <property type="entry name" value="UVRABC SYSTEM PROTEIN C"/>
    <property type="match status" value="1"/>
</dbReference>
<dbReference type="Pfam" id="PF01541">
    <property type="entry name" value="GIY-YIG"/>
    <property type="match status" value="1"/>
</dbReference>
<evidence type="ECO:0000313" key="2">
    <source>
        <dbReference type="EMBL" id="MBC8580393.1"/>
    </source>
</evidence>
<dbReference type="PANTHER" id="PTHR30562">
    <property type="entry name" value="UVRC/OXIDOREDUCTASE"/>
    <property type="match status" value="1"/>
</dbReference>
<evidence type="ECO:0000259" key="1">
    <source>
        <dbReference type="PROSITE" id="PS50164"/>
    </source>
</evidence>
<dbReference type="SMART" id="SM00465">
    <property type="entry name" value="GIYc"/>
    <property type="match status" value="1"/>
</dbReference>
<dbReference type="SUPFAM" id="SSF46600">
    <property type="entry name" value="C-terminal UvrC-binding domain of UvrB"/>
    <property type="match status" value="1"/>
</dbReference>
<dbReference type="InterPro" id="IPR000305">
    <property type="entry name" value="GIY-YIG_endonuc"/>
</dbReference>
<dbReference type="InterPro" id="IPR036876">
    <property type="entry name" value="UVR_dom_sf"/>
</dbReference>
<keyword evidence="3" id="KW-1185">Reference proteome</keyword>